<dbReference type="EMBL" id="SGPL01000006">
    <property type="protein sequence ID" value="THH21195.1"/>
    <property type="molecule type" value="Genomic_DNA"/>
</dbReference>
<dbReference type="Proteomes" id="UP000310158">
    <property type="component" value="Unassembled WGS sequence"/>
</dbReference>
<organism evidence="2 3">
    <name type="scientific">Bondarzewia mesenterica</name>
    <dbReference type="NCBI Taxonomy" id="1095465"/>
    <lineage>
        <taxon>Eukaryota</taxon>
        <taxon>Fungi</taxon>
        <taxon>Dikarya</taxon>
        <taxon>Basidiomycota</taxon>
        <taxon>Agaricomycotina</taxon>
        <taxon>Agaricomycetes</taxon>
        <taxon>Russulales</taxon>
        <taxon>Bondarzewiaceae</taxon>
        <taxon>Bondarzewia</taxon>
    </lineage>
</organism>
<dbReference type="AlphaFoldDB" id="A0A4S4M7V9"/>
<name>A0A4S4M7V9_9AGAM</name>
<feature type="region of interest" description="Disordered" evidence="1">
    <location>
        <begin position="158"/>
        <end position="180"/>
    </location>
</feature>
<evidence type="ECO:0000313" key="3">
    <source>
        <dbReference type="Proteomes" id="UP000310158"/>
    </source>
</evidence>
<reference evidence="2 3" key="1">
    <citation type="submission" date="2019-02" db="EMBL/GenBank/DDBJ databases">
        <title>Genome sequencing of the rare red list fungi Bondarzewia mesenterica.</title>
        <authorList>
            <person name="Buettner E."/>
            <person name="Kellner H."/>
        </authorList>
    </citation>
    <scope>NUCLEOTIDE SEQUENCE [LARGE SCALE GENOMIC DNA]</scope>
    <source>
        <strain evidence="2 3">DSM 108281</strain>
    </source>
</reference>
<keyword evidence="3" id="KW-1185">Reference proteome</keyword>
<comment type="caution">
    <text evidence="2">The sequence shown here is derived from an EMBL/GenBank/DDBJ whole genome shotgun (WGS) entry which is preliminary data.</text>
</comment>
<evidence type="ECO:0000313" key="2">
    <source>
        <dbReference type="EMBL" id="THH21195.1"/>
    </source>
</evidence>
<gene>
    <name evidence="2" type="ORF">EW146_g277</name>
</gene>
<evidence type="ECO:0000256" key="1">
    <source>
        <dbReference type="SAM" id="MobiDB-lite"/>
    </source>
</evidence>
<sequence length="180" mass="19046">MTESRRSYLRDSIQPTDRSIDNAVTALDAEQPTEAKPYIVKAKTPTSEDCKLPNLSVKLSVGDDITDEGFAGSAIQWDGGMHLIGDAESPVEEGKPLLGVGGPSYVHGSTSHKDVEGLLAVGFDSDYASLMASLMNSLMDSPASSPMISLMDTPMPTLAGDSWQGDSVDDPLVAAREELS</sequence>
<proteinExistence type="predicted"/>
<accession>A0A4S4M7V9</accession>
<protein>
    <submittedName>
        <fullName evidence="2">Uncharacterized protein</fullName>
    </submittedName>
</protein>